<reference evidence="1" key="1">
    <citation type="submission" date="2022-07" db="EMBL/GenBank/DDBJ databases">
        <title>Evaluation of T. orientalis genome assembly methods using nanopore sequencing and analysis of variation between genomes.</title>
        <authorList>
            <person name="Yam J."/>
            <person name="Micallef M.L."/>
            <person name="Liu M."/>
            <person name="Djordjevic S.P."/>
            <person name="Bogema D.R."/>
            <person name="Jenkins C."/>
        </authorList>
    </citation>
    <scope>NUCLEOTIDE SEQUENCE</scope>
    <source>
        <strain evidence="1">Fish Creek</strain>
    </source>
</reference>
<organism evidence="1 2">
    <name type="scientific">Theileria orientalis</name>
    <dbReference type="NCBI Taxonomy" id="68886"/>
    <lineage>
        <taxon>Eukaryota</taxon>
        <taxon>Sar</taxon>
        <taxon>Alveolata</taxon>
        <taxon>Apicomplexa</taxon>
        <taxon>Aconoidasida</taxon>
        <taxon>Piroplasmida</taxon>
        <taxon>Theileriidae</taxon>
        <taxon>Theileria</taxon>
    </lineage>
</organism>
<evidence type="ECO:0000313" key="1">
    <source>
        <dbReference type="EMBL" id="UVC54125.1"/>
    </source>
</evidence>
<dbReference type="EMBL" id="CP056065">
    <property type="protein sequence ID" value="UVC54125.1"/>
    <property type="molecule type" value="Genomic_DNA"/>
</dbReference>
<sequence>MTRKEALDRFSSMEGGKIFRIDSVSLAPKIEYSDSTEITSKAISLLNNYIRMDRLRYLRFKEKKE</sequence>
<evidence type="ECO:0000313" key="2">
    <source>
        <dbReference type="Proteomes" id="UP000244803"/>
    </source>
</evidence>
<accession>A0A976XJ73</accession>
<dbReference type="Proteomes" id="UP000244803">
    <property type="component" value="Chromosome 1"/>
</dbReference>
<gene>
    <name evidence="1" type="ORF">MACJ_003459</name>
</gene>
<name>A0A976XJ73_THEOR</name>
<proteinExistence type="predicted"/>
<dbReference type="AlphaFoldDB" id="A0A976XJ73"/>
<protein>
    <submittedName>
        <fullName evidence="1">Uncharacterized protein</fullName>
    </submittedName>
</protein>